<accession>A0A067SBQ3</accession>
<name>A0A067SBQ3_GALM3</name>
<dbReference type="Proteomes" id="UP000027222">
    <property type="component" value="Unassembled WGS sequence"/>
</dbReference>
<dbReference type="HOGENOM" id="CLU_894423_0_0_1"/>
<keyword evidence="2" id="KW-1185">Reference proteome</keyword>
<protein>
    <submittedName>
        <fullName evidence="1">Uncharacterized protein</fullName>
    </submittedName>
</protein>
<evidence type="ECO:0000313" key="1">
    <source>
        <dbReference type="EMBL" id="KDR68345.1"/>
    </source>
</evidence>
<gene>
    <name evidence="1" type="ORF">GALMADRAFT_146310</name>
</gene>
<proteinExistence type="predicted"/>
<dbReference type="AlphaFoldDB" id="A0A067SBQ3"/>
<dbReference type="EMBL" id="KL142408">
    <property type="protein sequence ID" value="KDR68345.1"/>
    <property type="molecule type" value="Genomic_DNA"/>
</dbReference>
<reference evidence="2" key="1">
    <citation type="journal article" date="2014" name="Proc. Natl. Acad. Sci. U.S.A.">
        <title>Extensive sampling of basidiomycete genomes demonstrates inadequacy of the white-rot/brown-rot paradigm for wood decay fungi.</title>
        <authorList>
            <person name="Riley R."/>
            <person name="Salamov A.A."/>
            <person name="Brown D.W."/>
            <person name="Nagy L.G."/>
            <person name="Floudas D."/>
            <person name="Held B.W."/>
            <person name="Levasseur A."/>
            <person name="Lombard V."/>
            <person name="Morin E."/>
            <person name="Otillar R."/>
            <person name="Lindquist E.A."/>
            <person name="Sun H."/>
            <person name="LaButti K.M."/>
            <person name="Schmutz J."/>
            <person name="Jabbour D."/>
            <person name="Luo H."/>
            <person name="Baker S.E."/>
            <person name="Pisabarro A.G."/>
            <person name="Walton J.D."/>
            <person name="Blanchette R.A."/>
            <person name="Henrissat B."/>
            <person name="Martin F."/>
            <person name="Cullen D."/>
            <person name="Hibbett D.S."/>
            <person name="Grigoriev I.V."/>
        </authorList>
    </citation>
    <scope>NUCLEOTIDE SEQUENCE [LARGE SCALE GENOMIC DNA]</scope>
    <source>
        <strain evidence="2">CBS 339.88</strain>
    </source>
</reference>
<sequence length="311" mass="34103">MTVKTTPTEVPRKGYAAILSSRTEQSAGQPAEPEVQVCVQNTDVLASSQQRPSVILAQDGLDEGLAGPFSSDEEEMINVEDDIDQVSLNYSDILERACAQLPPEGNDCARAWDWKDVTSQVSVDYSATLERVGSKFSQESKDDTSVDYSEDLERASAQLSRGRRNDTDWVSVTGSDILHGVSIQLPQMGGQDDTDQVSVNYSDILESVCAHPQEGWVDNDQVSNPDSGHSVILERACGQLPPQAENSQAMDWENDAHKVLVSDSNSDSDILERVRLWLLPNGEDEIGCEDGTDKDSVDYSDILERVRATYA</sequence>
<organism evidence="1 2">
    <name type="scientific">Galerina marginata (strain CBS 339.88)</name>
    <dbReference type="NCBI Taxonomy" id="685588"/>
    <lineage>
        <taxon>Eukaryota</taxon>
        <taxon>Fungi</taxon>
        <taxon>Dikarya</taxon>
        <taxon>Basidiomycota</taxon>
        <taxon>Agaricomycotina</taxon>
        <taxon>Agaricomycetes</taxon>
        <taxon>Agaricomycetidae</taxon>
        <taxon>Agaricales</taxon>
        <taxon>Agaricineae</taxon>
        <taxon>Strophariaceae</taxon>
        <taxon>Galerina</taxon>
    </lineage>
</organism>
<evidence type="ECO:0000313" key="2">
    <source>
        <dbReference type="Proteomes" id="UP000027222"/>
    </source>
</evidence>